<name>A0A8E2RYN5_9BURK</name>
<gene>
    <name evidence="2" type="ORF">C6P98_05075</name>
</gene>
<sequence>MVPAGGVRYDRPLVAHARGRARDDGPCDAARHAGSGRRPIDRGVRQVAFVSNNNGPSADAAARIARREASQ</sequence>
<dbReference type="EMBL" id="PVFZ01000011">
    <property type="protein sequence ID" value="PRF26859.1"/>
    <property type="molecule type" value="Genomic_DNA"/>
</dbReference>
<proteinExistence type="predicted"/>
<dbReference type="Proteomes" id="UP000237686">
    <property type="component" value="Unassembled WGS sequence"/>
</dbReference>
<dbReference type="AlphaFoldDB" id="A0A8E2RYN5"/>
<comment type="caution">
    <text evidence="2">The sequence shown here is derived from an EMBL/GenBank/DDBJ whole genome shotgun (WGS) entry which is preliminary data.</text>
</comment>
<protein>
    <submittedName>
        <fullName evidence="2">Uncharacterized protein</fullName>
    </submittedName>
</protein>
<organism evidence="2 3">
    <name type="scientific">Burkholderia multivorans</name>
    <dbReference type="NCBI Taxonomy" id="87883"/>
    <lineage>
        <taxon>Bacteria</taxon>
        <taxon>Pseudomonadati</taxon>
        <taxon>Pseudomonadota</taxon>
        <taxon>Betaproteobacteria</taxon>
        <taxon>Burkholderiales</taxon>
        <taxon>Burkholderiaceae</taxon>
        <taxon>Burkholderia</taxon>
        <taxon>Burkholderia cepacia complex</taxon>
    </lineage>
</organism>
<accession>A0A8E2RYN5</accession>
<feature type="region of interest" description="Disordered" evidence="1">
    <location>
        <begin position="15"/>
        <end position="71"/>
    </location>
</feature>
<evidence type="ECO:0000313" key="2">
    <source>
        <dbReference type="EMBL" id="PRF26859.1"/>
    </source>
</evidence>
<evidence type="ECO:0000313" key="3">
    <source>
        <dbReference type="Proteomes" id="UP000237686"/>
    </source>
</evidence>
<feature type="compositionally biased region" description="Basic and acidic residues" evidence="1">
    <location>
        <begin position="20"/>
        <end position="31"/>
    </location>
</feature>
<reference evidence="2 3" key="1">
    <citation type="submission" date="2018-03" db="EMBL/GenBank/DDBJ databases">
        <authorList>
            <person name="Nguyen K."/>
            <person name="Fouts D."/>
            <person name="Sutton G."/>
        </authorList>
    </citation>
    <scope>NUCLEOTIDE SEQUENCE [LARGE SCALE GENOMIC DNA]</scope>
    <source>
        <strain evidence="2 3">AU17135</strain>
    </source>
</reference>
<evidence type="ECO:0000256" key="1">
    <source>
        <dbReference type="SAM" id="MobiDB-lite"/>
    </source>
</evidence>